<evidence type="ECO:0000313" key="7">
    <source>
        <dbReference type="Proteomes" id="UP000283509"/>
    </source>
</evidence>
<keyword evidence="4" id="KW-0812">Transmembrane</keyword>
<reference evidence="6 7" key="2">
    <citation type="submission" date="2019-01" db="EMBL/GenBank/DDBJ databases">
        <title>The decoding of complex shrimp genome reveals the adaptation for benthos swimmer, frequently molting mechanism and breeding impact on genome.</title>
        <authorList>
            <person name="Sun Y."/>
            <person name="Gao Y."/>
            <person name="Yu Y."/>
        </authorList>
    </citation>
    <scope>NUCLEOTIDE SEQUENCE [LARGE SCALE GENOMIC DNA]</scope>
    <source>
        <tissue evidence="6">Muscle</tissue>
    </source>
</reference>
<dbReference type="PANTHER" id="PTHR22747:SF18">
    <property type="entry name" value="GEO09167P1-RELATED"/>
    <property type="match status" value="1"/>
</dbReference>
<reference evidence="6 7" key="1">
    <citation type="submission" date="2018-04" db="EMBL/GenBank/DDBJ databases">
        <authorList>
            <person name="Zhang X."/>
            <person name="Yuan J."/>
            <person name="Li F."/>
            <person name="Xiang J."/>
        </authorList>
    </citation>
    <scope>NUCLEOTIDE SEQUENCE [LARGE SCALE GENOMIC DNA]</scope>
    <source>
        <tissue evidence="6">Muscle</tissue>
    </source>
</reference>
<dbReference type="STRING" id="6689.A0A423T9I4"/>
<evidence type="ECO:0000259" key="5">
    <source>
        <dbReference type="Pfam" id="PF03066"/>
    </source>
</evidence>
<dbReference type="PANTHER" id="PTHR22747">
    <property type="entry name" value="NUCLEOPLASMIN"/>
    <property type="match status" value="1"/>
</dbReference>
<dbReference type="GO" id="GO:0005654">
    <property type="term" value="C:nucleoplasm"/>
    <property type="evidence" value="ECO:0007669"/>
    <property type="project" value="TreeGrafter"/>
</dbReference>
<comment type="caution">
    <text evidence="6">The sequence shown here is derived from an EMBL/GenBank/DDBJ whole genome shotgun (WGS) entry which is preliminary data.</text>
</comment>
<proteinExistence type="inferred from homology"/>
<organism evidence="6 7">
    <name type="scientific">Penaeus vannamei</name>
    <name type="common">Whiteleg shrimp</name>
    <name type="synonym">Litopenaeus vannamei</name>
    <dbReference type="NCBI Taxonomy" id="6689"/>
    <lineage>
        <taxon>Eukaryota</taxon>
        <taxon>Metazoa</taxon>
        <taxon>Ecdysozoa</taxon>
        <taxon>Arthropoda</taxon>
        <taxon>Crustacea</taxon>
        <taxon>Multicrustacea</taxon>
        <taxon>Malacostraca</taxon>
        <taxon>Eumalacostraca</taxon>
        <taxon>Eucarida</taxon>
        <taxon>Decapoda</taxon>
        <taxon>Dendrobranchiata</taxon>
        <taxon>Penaeoidea</taxon>
        <taxon>Penaeidae</taxon>
        <taxon>Penaeus</taxon>
    </lineage>
</organism>
<dbReference type="AlphaFoldDB" id="A0A423T9I4"/>
<dbReference type="OrthoDB" id="6075101at2759"/>
<dbReference type="GO" id="GO:0042393">
    <property type="term" value="F:histone binding"/>
    <property type="evidence" value="ECO:0007669"/>
    <property type="project" value="TreeGrafter"/>
</dbReference>
<evidence type="ECO:0000256" key="1">
    <source>
        <dbReference type="ARBA" id="ARBA00004123"/>
    </source>
</evidence>
<feature type="transmembrane region" description="Helical" evidence="4">
    <location>
        <begin position="214"/>
        <end position="231"/>
    </location>
</feature>
<dbReference type="GO" id="GO:0005737">
    <property type="term" value="C:cytoplasm"/>
    <property type="evidence" value="ECO:0007669"/>
    <property type="project" value="TreeGrafter"/>
</dbReference>
<dbReference type="EMBL" id="QCYY01002062">
    <property type="protein sequence ID" value="ROT73130.1"/>
    <property type="molecule type" value="Genomic_DNA"/>
</dbReference>
<evidence type="ECO:0000256" key="3">
    <source>
        <dbReference type="ARBA" id="ARBA00023242"/>
    </source>
</evidence>
<dbReference type="Gene3D" id="2.60.120.340">
    <property type="entry name" value="Nucleoplasmin core domain"/>
    <property type="match status" value="1"/>
</dbReference>
<protein>
    <submittedName>
        <fullName evidence="6">Nucleoplasmin isoform 1-like protein</fullName>
    </submittedName>
</protein>
<feature type="domain" description="Nucleoplasmin core" evidence="5">
    <location>
        <begin position="9"/>
        <end position="113"/>
    </location>
</feature>
<sequence>MRGMEKTYFWGLTLDGSTKEKTWEGQCVLNNLEATTTTHTLSIRQVVLGPEAKEGEVNVVELEVKGYKDQKHKIPVCVTKAGGSYVTGVDVLIEDTPAIFRLTQGSGPIHLTSVSLASRCLSRFEYLWPHGISRTLSRHMTPPSCLISFHSLSPHDSPLLPHVVSLALCISRLMTPLSCLMASLLSHDPSLALCSLSCFAYLASWHLTLSLSPYVVSFALCVSCLMASHYLSPHDFPLLPRGISHSLSCLMLSLSLCVSCLMASHYLSSHDSPFLPHGISLSLSRLMTSLSCLILSLLLCVSLASRHLTFAS</sequence>
<comment type="similarity">
    <text evidence="2">Belongs to the nucleoplasmin family.</text>
</comment>
<dbReference type="InterPro" id="IPR024057">
    <property type="entry name" value="Nucleoplasmin_core_dom"/>
</dbReference>
<feature type="transmembrane region" description="Helical" evidence="4">
    <location>
        <begin position="243"/>
        <end position="266"/>
    </location>
</feature>
<dbReference type="GO" id="GO:0005730">
    <property type="term" value="C:nucleolus"/>
    <property type="evidence" value="ECO:0007669"/>
    <property type="project" value="TreeGrafter"/>
</dbReference>
<dbReference type="GO" id="GO:0003723">
    <property type="term" value="F:RNA binding"/>
    <property type="evidence" value="ECO:0007669"/>
    <property type="project" value="TreeGrafter"/>
</dbReference>
<dbReference type="Proteomes" id="UP000283509">
    <property type="component" value="Unassembled WGS sequence"/>
</dbReference>
<evidence type="ECO:0000256" key="2">
    <source>
        <dbReference type="ARBA" id="ARBA00010744"/>
    </source>
</evidence>
<dbReference type="InterPro" id="IPR004301">
    <property type="entry name" value="Nucleoplasmin"/>
</dbReference>
<name>A0A423T9I4_PENVA</name>
<keyword evidence="7" id="KW-1185">Reference proteome</keyword>
<dbReference type="InterPro" id="IPR036824">
    <property type="entry name" value="Nucleoplasmin_core_dom_sf"/>
</dbReference>
<feature type="transmembrane region" description="Helical" evidence="4">
    <location>
        <begin position="286"/>
        <end position="304"/>
    </location>
</feature>
<evidence type="ECO:0000256" key="4">
    <source>
        <dbReference type="SAM" id="Phobius"/>
    </source>
</evidence>
<dbReference type="Pfam" id="PF03066">
    <property type="entry name" value="Nucleoplasmin"/>
    <property type="match status" value="1"/>
</dbReference>
<keyword evidence="4" id="KW-0472">Membrane</keyword>
<dbReference type="SUPFAM" id="SSF69203">
    <property type="entry name" value="Nucleoplasmin-like core domain"/>
    <property type="match status" value="1"/>
</dbReference>
<accession>A0A423T9I4</accession>
<comment type="subcellular location">
    <subcellularLocation>
        <location evidence="1">Nucleus</location>
    </subcellularLocation>
</comment>
<keyword evidence="3" id="KW-0539">Nucleus</keyword>
<evidence type="ECO:0000313" key="6">
    <source>
        <dbReference type="EMBL" id="ROT73130.1"/>
    </source>
</evidence>
<keyword evidence="4" id="KW-1133">Transmembrane helix</keyword>
<dbReference type="GO" id="GO:0003682">
    <property type="term" value="F:chromatin binding"/>
    <property type="evidence" value="ECO:0007669"/>
    <property type="project" value="TreeGrafter"/>
</dbReference>
<dbReference type="GO" id="GO:0006338">
    <property type="term" value="P:chromatin remodeling"/>
    <property type="evidence" value="ECO:0007669"/>
    <property type="project" value="TreeGrafter"/>
</dbReference>
<gene>
    <name evidence="6" type="ORF">C7M84_008446</name>
</gene>